<keyword evidence="1 3" id="KW-0732">Signal</keyword>
<gene>
    <name evidence="5" type="ORF">RCOM_1043570</name>
</gene>
<accession>B9SBT7</accession>
<protein>
    <recommendedName>
        <fullName evidence="4">Prolamin-like domain-containing protein</fullName>
    </recommendedName>
</protein>
<feature type="signal peptide" evidence="3">
    <location>
        <begin position="1"/>
        <end position="19"/>
    </location>
</feature>
<reference evidence="6" key="1">
    <citation type="journal article" date="2010" name="Nat. Biotechnol.">
        <title>Draft genome sequence of the oilseed species Ricinus communis.</title>
        <authorList>
            <person name="Chan A.P."/>
            <person name="Crabtree J."/>
            <person name="Zhao Q."/>
            <person name="Lorenzi H."/>
            <person name="Orvis J."/>
            <person name="Puiu D."/>
            <person name="Melake-Berhan A."/>
            <person name="Jones K.M."/>
            <person name="Redman J."/>
            <person name="Chen G."/>
            <person name="Cahoon E.B."/>
            <person name="Gedil M."/>
            <person name="Stanke M."/>
            <person name="Haas B.J."/>
            <person name="Wortman J.R."/>
            <person name="Fraser-Liggett C.M."/>
            <person name="Ravel J."/>
            <person name="Rabinowicz P.D."/>
        </authorList>
    </citation>
    <scope>NUCLEOTIDE SEQUENCE [LARGE SCALE GENOMIC DNA]</scope>
    <source>
        <strain evidence="6">cv. Hale</strain>
    </source>
</reference>
<dbReference type="GO" id="GO:0031982">
    <property type="term" value="C:vesicle"/>
    <property type="evidence" value="ECO:0000318"/>
    <property type="project" value="GO_Central"/>
</dbReference>
<evidence type="ECO:0000256" key="1">
    <source>
        <dbReference type="ARBA" id="ARBA00022729"/>
    </source>
</evidence>
<dbReference type="GO" id="GO:0080155">
    <property type="term" value="P:regulation of double fertilization forming a zygote and endosperm"/>
    <property type="evidence" value="ECO:0000318"/>
    <property type="project" value="GO_Central"/>
</dbReference>
<dbReference type="EMBL" id="EQ973917">
    <property type="protein sequence ID" value="EEF38915.1"/>
    <property type="molecule type" value="Genomic_DNA"/>
</dbReference>
<dbReference type="Pfam" id="PF05617">
    <property type="entry name" value="Prolamin_like"/>
    <property type="match status" value="1"/>
</dbReference>
<dbReference type="GO" id="GO:2000008">
    <property type="term" value="P:regulation of protein localization to cell surface"/>
    <property type="evidence" value="ECO:0000318"/>
    <property type="project" value="GO_Central"/>
</dbReference>
<dbReference type="GO" id="GO:0009567">
    <property type="term" value="P:double fertilization forming a zygote and endosperm"/>
    <property type="evidence" value="ECO:0000318"/>
    <property type="project" value="GO_Central"/>
</dbReference>
<feature type="region of interest" description="Disordered" evidence="2">
    <location>
        <begin position="20"/>
        <end position="49"/>
    </location>
</feature>
<evidence type="ECO:0000256" key="2">
    <source>
        <dbReference type="SAM" id="MobiDB-lite"/>
    </source>
</evidence>
<dbReference type="AlphaFoldDB" id="B9SBT7"/>
<dbReference type="GO" id="GO:0005576">
    <property type="term" value="C:extracellular region"/>
    <property type="evidence" value="ECO:0000318"/>
    <property type="project" value="GO_Central"/>
</dbReference>
<name>B9SBT7_RICCO</name>
<feature type="compositionally biased region" description="Pro residues" evidence="2">
    <location>
        <begin position="24"/>
        <end position="46"/>
    </location>
</feature>
<dbReference type="Proteomes" id="UP000008311">
    <property type="component" value="Unassembled WGS sequence"/>
</dbReference>
<evidence type="ECO:0000259" key="4">
    <source>
        <dbReference type="Pfam" id="PF05617"/>
    </source>
</evidence>
<evidence type="ECO:0000313" key="6">
    <source>
        <dbReference type="Proteomes" id="UP000008311"/>
    </source>
</evidence>
<feature type="domain" description="Prolamin-like" evidence="4">
    <location>
        <begin position="60"/>
        <end position="96"/>
    </location>
</feature>
<feature type="chain" id="PRO_5002889226" description="Prolamin-like domain-containing protein" evidence="3">
    <location>
        <begin position="20"/>
        <end position="104"/>
    </location>
</feature>
<sequence>MMKNVFAVVLFFIVFTASAADDAPTPPGQPKFPSFPFPRALPPPPTGLGKLPSPNPKFQKCFQDFNIDQECGQQIMTSFTSLKFDADAKCCQSIQQLFCSSGSP</sequence>
<keyword evidence="6" id="KW-1185">Reference proteome</keyword>
<dbReference type="InterPro" id="IPR008502">
    <property type="entry name" value="Prolamin-like"/>
</dbReference>
<organism evidence="5 6">
    <name type="scientific">Ricinus communis</name>
    <name type="common">Castor bean</name>
    <dbReference type="NCBI Taxonomy" id="3988"/>
    <lineage>
        <taxon>Eukaryota</taxon>
        <taxon>Viridiplantae</taxon>
        <taxon>Streptophyta</taxon>
        <taxon>Embryophyta</taxon>
        <taxon>Tracheophyta</taxon>
        <taxon>Spermatophyta</taxon>
        <taxon>Magnoliopsida</taxon>
        <taxon>eudicotyledons</taxon>
        <taxon>Gunneridae</taxon>
        <taxon>Pentapetalae</taxon>
        <taxon>rosids</taxon>
        <taxon>fabids</taxon>
        <taxon>Malpighiales</taxon>
        <taxon>Euphorbiaceae</taxon>
        <taxon>Acalyphoideae</taxon>
        <taxon>Acalypheae</taxon>
        <taxon>Ricinus</taxon>
    </lineage>
</organism>
<dbReference type="InParanoid" id="B9SBT7"/>
<evidence type="ECO:0000313" key="5">
    <source>
        <dbReference type="EMBL" id="EEF38915.1"/>
    </source>
</evidence>
<evidence type="ECO:0000256" key="3">
    <source>
        <dbReference type="SAM" id="SignalP"/>
    </source>
</evidence>
<proteinExistence type="predicted"/>
<dbReference type="FunCoup" id="B9SBT7">
    <property type="interactions" value="15"/>
</dbReference>